<evidence type="ECO:0000313" key="2">
    <source>
        <dbReference type="EnsemblMetazoa" id="AMAM006348-PA"/>
    </source>
</evidence>
<feature type="region of interest" description="Disordered" evidence="1">
    <location>
        <begin position="1"/>
        <end position="116"/>
    </location>
</feature>
<evidence type="ECO:0000313" key="3">
    <source>
        <dbReference type="Proteomes" id="UP000075901"/>
    </source>
</evidence>
<dbReference type="Proteomes" id="UP000075901">
    <property type="component" value="Unassembled WGS sequence"/>
</dbReference>
<name>A0A182SGK3_9DIPT</name>
<dbReference type="VEuPathDB" id="VectorBase:AMAM006348"/>
<keyword evidence="3" id="KW-1185">Reference proteome</keyword>
<organism evidence="2 3">
    <name type="scientific">Anopheles maculatus</name>
    <dbReference type="NCBI Taxonomy" id="74869"/>
    <lineage>
        <taxon>Eukaryota</taxon>
        <taxon>Metazoa</taxon>
        <taxon>Ecdysozoa</taxon>
        <taxon>Arthropoda</taxon>
        <taxon>Hexapoda</taxon>
        <taxon>Insecta</taxon>
        <taxon>Pterygota</taxon>
        <taxon>Neoptera</taxon>
        <taxon>Endopterygota</taxon>
        <taxon>Diptera</taxon>
        <taxon>Nematocera</taxon>
        <taxon>Culicoidea</taxon>
        <taxon>Culicidae</taxon>
        <taxon>Anophelinae</taxon>
        <taxon>Anopheles</taxon>
        <taxon>Anopheles maculatus group</taxon>
    </lineage>
</organism>
<dbReference type="EnsemblMetazoa" id="AMAM006348-RA">
    <property type="protein sequence ID" value="AMAM006348-PA"/>
    <property type="gene ID" value="AMAM006348"/>
</dbReference>
<reference evidence="3" key="1">
    <citation type="submission" date="2013-09" db="EMBL/GenBank/DDBJ databases">
        <title>The Genome Sequence of Anopheles maculatus species B.</title>
        <authorList>
            <consortium name="The Broad Institute Genomics Platform"/>
            <person name="Neafsey D.E."/>
            <person name="Besansky N."/>
            <person name="Howell P."/>
            <person name="Walton C."/>
            <person name="Young S.K."/>
            <person name="Zeng Q."/>
            <person name="Gargeya S."/>
            <person name="Fitzgerald M."/>
            <person name="Haas B."/>
            <person name="Abouelleil A."/>
            <person name="Allen A.W."/>
            <person name="Alvarado L."/>
            <person name="Arachchi H.M."/>
            <person name="Berlin A.M."/>
            <person name="Chapman S.B."/>
            <person name="Gainer-Dewar J."/>
            <person name="Goldberg J."/>
            <person name="Griggs A."/>
            <person name="Gujja S."/>
            <person name="Hansen M."/>
            <person name="Howarth C."/>
            <person name="Imamovic A."/>
            <person name="Ireland A."/>
            <person name="Larimer J."/>
            <person name="McCowan C."/>
            <person name="Murphy C."/>
            <person name="Pearson M."/>
            <person name="Poon T.W."/>
            <person name="Priest M."/>
            <person name="Roberts A."/>
            <person name="Saif S."/>
            <person name="Shea T."/>
            <person name="Sisk P."/>
            <person name="Sykes S."/>
            <person name="Wortman J."/>
            <person name="Nusbaum C."/>
            <person name="Birren B."/>
        </authorList>
    </citation>
    <scope>NUCLEOTIDE SEQUENCE [LARGE SCALE GENOMIC DNA]</scope>
    <source>
        <strain evidence="3">maculatus3</strain>
    </source>
</reference>
<dbReference type="AlphaFoldDB" id="A0A182SGK3"/>
<protein>
    <submittedName>
        <fullName evidence="2">Uncharacterized protein</fullName>
    </submittedName>
</protein>
<accession>A0A182SGK3</accession>
<sequence>MTELTNNGTSSVVVVSGEPVATSTTTTATSIHTQESPLVDSTDGAKASDDSLVGGGALVGTKGALSTASSVADSTESEAPITADGSSSNGSNKRPLCCEDNGEDKPELSAPKLIKL</sequence>
<reference evidence="2" key="2">
    <citation type="submission" date="2020-05" db="UniProtKB">
        <authorList>
            <consortium name="EnsemblMetazoa"/>
        </authorList>
    </citation>
    <scope>IDENTIFICATION</scope>
    <source>
        <strain evidence="2">maculatus3</strain>
    </source>
</reference>
<feature type="compositionally biased region" description="Polar residues" evidence="1">
    <location>
        <begin position="64"/>
        <end position="74"/>
    </location>
</feature>
<proteinExistence type="predicted"/>
<feature type="compositionally biased region" description="Low complexity" evidence="1">
    <location>
        <begin position="10"/>
        <end position="30"/>
    </location>
</feature>
<evidence type="ECO:0000256" key="1">
    <source>
        <dbReference type="SAM" id="MobiDB-lite"/>
    </source>
</evidence>